<gene>
    <name evidence="2" type="ORF">ACFSYC_19465</name>
</gene>
<name>A0ABW5XV96_9SPHI</name>
<dbReference type="PANTHER" id="PTHR43777">
    <property type="entry name" value="MOLYBDENUM COFACTOR CYTIDYLYLTRANSFERASE"/>
    <property type="match status" value="1"/>
</dbReference>
<dbReference type="Gene3D" id="3.90.550.10">
    <property type="entry name" value="Spore Coat Polysaccharide Biosynthesis Protein SpsA, Chain A"/>
    <property type="match status" value="1"/>
</dbReference>
<keyword evidence="3" id="KW-1185">Reference proteome</keyword>
<reference evidence="3" key="1">
    <citation type="journal article" date="2019" name="Int. J. Syst. Evol. Microbiol.">
        <title>The Global Catalogue of Microorganisms (GCM) 10K type strain sequencing project: providing services to taxonomists for standard genome sequencing and annotation.</title>
        <authorList>
            <consortium name="The Broad Institute Genomics Platform"/>
            <consortium name="The Broad Institute Genome Sequencing Center for Infectious Disease"/>
            <person name="Wu L."/>
            <person name="Ma J."/>
        </authorList>
    </citation>
    <scope>NUCLEOTIDE SEQUENCE [LARGE SCALE GENOMIC DNA]</scope>
    <source>
        <strain evidence="3">KCTC 52232</strain>
    </source>
</reference>
<dbReference type="InterPro" id="IPR025877">
    <property type="entry name" value="MobA-like_NTP_Trfase"/>
</dbReference>
<dbReference type="GO" id="GO:0016740">
    <property type="term" value="F:transferase activity"/>
    <property type="evidence" value="ECO:0007669"/>
    <property type="project" value="UniProtKB-KW"/>
</dbReference>
<organism evidence="2 3">
    <name type="scientific">Mucilaginibacter antarcticus</name>
    <dbReference type="NCBI Taxonomy" id="1855725"/>
    <lineage>
        <taxon>Bacteria</taxon>
        <taxon>Pseudomonadati</taxon>
        <taxon>Bacteroidota</taxon>
        <taxon>Sphingobacteriia</taxon>
        <taxon>Sphingobacteriales</taxon>
        <taxon>Sphingobacteriaceae</taxon>
        <taxon>Mucilaginibacter</taxon>
    </lineage>
</organism>
<protein>
    <submittedName>
        <fullName evidence="2">NTP transferase domain-containing protein</fullName>
    </submittedName>
</protein>
<dbReference type="Pfam" id="PF12804">
    <property type="entry name" value="NTP_transf_3"/>
    <property type="match status" value="1"/>
</dbReference>
<dbReference type="CDD" id="cd04182">
    <property type="entry name" value="GT_2_like_f"/>
    <property type="match status" value="1"/>
</dbReference>
<comment type="caution">
    <text evidence="2">The sequence shown here is derived from an EMBL/GenBank/DDBJ whole genome shotgun (WGS) entry which is preliminary data.</text>
</comment>
<evidence type="ECO:0000259" key="1">
    <source>
        <dbReference type="Pfam" id="PF12804"/>
    </source>
</evidence>
<dbReference type="RefSeq" id="WP_377130534.1">
    <property type="nucleotide sequence ID" value="NZ_JBHUHN010000001.1"/>
</dbReference>
<feature type="domain" description="MobA-like NTP transferase" evidence="1">
    <location>
        <begin position="5"/>
        <end position="167"/>
    </location>
</feature>
<sequence>MTALIILAAGASSRLGFPKQTLLYKGKTLLELAIEAGIKSRCHEVMVVLGANADTIEPGIKQYNISILHNPDWANGMASSITTAMTEVMQNPAIRSVVIMLCDQPFVTRTLIDSLLFKQQQTGKHLIACTYSDTVGVPALFTHRLFEQLLQLQGQEGAKKLITDHPDQVATIPFEKGGIDIDTVADYEALIGNT</sequence>
<proteinExistence type="predicted"/>
<dbReference type="SUPFAM" id="SSF53448">
    <property type="entry name" value="Nucleotide-diphospho-sugar transferases"/>
    <property type="match status" value="1"/>
</dbReference>
<dbReference type="Proteomes" id="UP001597601">
    <property type="component" value="Unassembled WGS sequence"/>
</dbReference>
<accession>A0ABW5XV96</accession>
<dbReference type="InterPro" id="IPR029044">
    <property type="entry name" value="Nucleotide-diphossugar_trans"/>
</dbReference>
<dbReference type="PANTHER" id="PTHR43777:SF1">
    <property type="entry name" value="MOLYBDENUM COFACTOR CYTIDYLYLTRANSFERASE"/>
    <property type="match status" value="1"/>
</dbReference>
<dbReference type="EMBL" id="JBHUON010000042">
    <property type="protein sequence ID" value="MFD2866884.1"/>
    <property type="molecule type" value="Genomic_DNA"/>
</dbReference>
<evidence type="ECO:0000313" key="2">
    <source>
        <dbReference type="EMBL" id="MFD2866884.1"/>
    </source>
</evidence>
<keyword evidence="2" id="KW-0808">Transferase</keyword>
<evidence type="ECO:0000313" key="3">
    <source>
        <dbReference type="Proteomes" id="UP001597601"/>
    </source>
</evidence>